<proteinExistence type="predicted"/>
<evidence type="ECO:0000259" key="1">
    <source>
        <dbReference type="PROSITE" id="PS50181"/>
    </source>
</evidence>
<dbReference type="InterPro" id="IPR001810">
    <property type="entry name" value="F-box_dom"/>
</dbReference>
<dbReference type="OrthoDB" id="5295250at2759"/>
<feature type="domain" description="F-box" evidence="1">
    <location>
        <begin position="46"/>
        <end position="99"/>
    </location>
</feature>
<dbReference type="Pfam" id="PF12937">
    <property type="entry name" value="F-box-like"/>
    <property type="match status" value="1"/>
</dbReference>
<evidence type="ECO:0000313" key="2">
    <source>
        <dbReference type="EMBL" id="KAF2016127.1"/>
    </source>
</evidence>
<dbReference type="EMBL" id="ML978069">
    <property type="protein sequence ID" value="KAF2016127.1"/>
    <property type="molecule type" value="Genomic_DNA"/>
</dbReference>
<gene>
    <name evidence="2" type="ORF">BU24DRAFT_422466</name>
</gene>
<accession>A0A6A5XTH7</accession>
<dbReference type="GeneID" id="54285386"/>
<dbReference type="SUPFAM" id="SSF82171">
    <property type="entry name" value="DPP6 N-terminal domain-like"/>
    <property type="match status" value="1"/>
</dbReference>
<dbReference type="InterPro" id="IPR036047">
    <property type="entry name" value="F-box-like_dom_sf"/>
</dbReference>
<dbReference type="Gene3D" id="1.20.1280.50">
    <property type="match status" value="1"/>
</dbReference>
<dbReference type="RefSeq" id="XP_033384466.1">
    <property type="nucleotide sequence ID" value="XM_033527989.1"/>
</dbReference>
<sequence>MDLGQIFHQESSRDKRNEALVDFVKSLDPYEFRQLQGQLQHETFQYDIIAGLPVEIVAQIFRYIDPVAIYQLQHISRTWYHKLSSPDVLQNSLRAWYGYRIPRPDVDQALLTTCREKVEQIKRFYTGKPYYKFSIDLHQADNDRLALSKDNLAWLALGSQAIHVRNLRNGHHKKLQCEARDTIVKFTLTDQVLAFHTKSKTCYVGMLDDGGGIRKFRLPVYQLFDFMHAHERKVICGGRVGTTTQLYIWDFDTQTGYSLTVDMNELPFSESRNDVEGSRRHEIALLIDASSQEFHMFASYPYDYGFIPTWSGTKTYIYHATYTLSGKQIAHGKCCFEDVLGFRFGPILPVDCNGKFALEAYGRYCGFESHPETRFRFEYDTVTRAFALDEQWPPWNVRHRSSAYNGVAFMAASIPYFPDQEIAICMGTRDRPKHDRLDGKAQVEGSKLETVRYSSDQMQVLINPTWAVHKLPLPSTGVMVFCYEKNVFVSRPGFVRNFSSL</sequence>
<evidence type="ECO:0000313" key="3">
    <source>
        <dbReference type="Proteomes" id="UP000799778"/>
    </source>
</evidence>
<organism evidence="2 3">
    <name type="scientific">Aaosphaeria arxii CBS 175.79</name>
    <dbReference type="NCBI Taxonomy" id="1450172"/>
    <lineage>
        <taxon>Eukaryota</taxon>
        <taxon>Fungi</taxon>
        <taxon>Dikarya</taxon>
        <taxon>Ascomycota</taxon>
        <taxon>Pezizomycotina</taxon>
        <taxon>Dothideomycetes</taxon>
        <taxon>Pleosporomycetidae</taxon>
        <taxon>Pleosporales</taxon>
        <taxon>Pleosporales incertae sedis</taxon>
        <taxon>Aaosphaeria</taxon>
    </lineage>
</organism>
<dbReference type="PROSITE" id="PS50181">
    <property type="entry name" value="FBOX"/>
    <property type="match status" value="1"/>
</dbReference>
<keyword evidence="3" id="KW-1185">Reference proteome</keyword>
<dbReference type="AlphaFoldDB" id="A0A6A5XTH7"/>
<dbReference type="SUPFAM" id="SSF81383">
    <property type="entry name" value="F-box domain"/>
    <property type="match status" value="1"/>
</dbReference>
<protein>
    <recommendedName>
        <fullName evidence="1">F-box domain-containing protein</fullName>
    </recommendedName>
</protein>
<reference evidence="2" key="1">
    <citation type="journal article" date="2020" name="Stud. Mycol.">
        <title>101 Dothideomycetes genomes: a test case for predicting lifestyles and emergence of pathogens.</title>
        <authorList>
            <person name="Haridas S."/>
            <person name="Albert R."/>
            <person name="Binder M."/>
            <person name="Bloem J."/>
            <person name="Labutti K."/>
            <person name="Salamov A."/>
            <person name="Andreopoulos B."/>
            <person name="Baker S."/>
            <person name="Barry K."/>
            <person name="Bills G."/>
            <person name="Bluhm B."/>
            <person name="Cannon C."/>
            <person name="Castanera R."/>
            <person name="Culley D."/>
            <person name="Daum C."/>
            <person name="Ezra D."/>
            <person name="Gonzalez J."/>
            <person name="Henrissat B."/>
            <person name="Kuo A."/>
            <person name="Liang C."/>
            <person name="Lipzen A."/>
            <person name="Lutzoni F."/>
            <person name="Magnuson J."/>
            <person name="Mondo S."/>
            <person name="Nolan M."/>
            <person name="Ohm R."/>
            <person name="Pangilinan J."/>
            <person name="Park H.-J."/>
            <person name="Ramirez L."/>
            <person name="Alfaro M."/>
            <person name="Sun H."/>
            <person name="Tritt A."/>
            <person name="Yoshinaga Y."/>
            <person name="Zwiers L.-H."/>
            <person name="Turgeon B."/>
            <person name="Goodwin S."/>
            <person name="Spatafora J."/>
            <person name="Crous P."/>
            <person name="Grigoriev I."/>
        </authorList>
    </citation>
    <scope>NUCLEOTIDE SEQUENCE</scope>
    <source>
        <strain evidence="2">CBS 175.79</strain>
    </source>
</reference>
<dbReference type="Proteomes" id="UP000799778">
    <property type="component" value="Unassembled WGS sequence"/>
</dbReference>
<name>A0A6A5XTH7_9PLEO</name>